<organism evidence="1 2">
    <name type="scientific">Candidatus Alectryocaccomicrobium excrementavium</name>
    <dbReference type="NCBI Taxonomy" id="2840668"/>
    <lineage>
        <taxon>Bacteria</taxon>
        <taxon>Bacillati</taxon>
        <taxon>Bacillota</taxon>
        <taxon>Clostridia</taxon>
        <taxon>Candidatus Alectryocaccomicrobium</taxon>
    </lineage>
</organism>
<evidence type="ECO:0000313" key="1">
    <source>
        <dbReference type="EMBL" id="HIS93444.1"/>
    </source>
</evidence>
<dbReference type="GO" id="GO:0004061">
    <property type="term" value="F:arylformamidase activity"/>
    <property type="evidence" value="ECO:0007669"/>
    <property type="project" value="InterPro"/>
</dbReference>
<proteinExistence type="predicted"/>
<dbReference type="GO" id="GO:0019441">
    <property type="term" value="P:L-tryptophan catabolic process to kynurenine"/>
    <property type="evidence" value="ECO:0007669"/>
    <property type="project" value="InterPro"/>
</dbReference>
<dbReference type="Pfam" id="PF04199">
    <property type="entry name" value="Cyclase"/>
    <property type="match status" value="1"/>
</dbReference>
<dbReference type="InterPro" id="IPR007325">
    <property type="entry name" value="KFase/CYL"/>
</dbReference>
<evidence type="ECO:0000313" key="2">
    <source>
        <dbReference type="Proteomes" id="UP000824140"/>
    </source>
</evidence>
<protein>
    <submittedName>
        <fullName evidence="1">Cyclase family protein</fullName>
    </submittedName>
</protein>
<reference evidence="1" key="2">
    <citation type="journal article" date="2021" name="PeerJ">
        <title>Extensive microbial diversity within the chicken gut microbiome revealed by metagenomics and culture.</title>
        <authorList>
            <person name="Gilroy R."/>
            <person name="Ravi A."/>
            <person name="Getino M."/>
            <person name="Pursley I."/>
            <person name="Horton D.L."/>
            <person name="Alikhan N.F."/>
            <person name="Baker D."/>
            <person name="Gharbi K."/>
            <person name="Hall N."/>
            <person name="Watson M."/>
            <person name="Adriaenssens E.M."/>
            <person name="Foster-Nyarko E."/>
            <person name="Jarju S."/>
            <person name="Secka A."/>
            <person name="Antonio M."/>
            <person name="Oren A."/>
            <person name="Chaudhuri R.R."/>
            <person name="La Ragione R."/>
            <person name="Hildebrand F."/>
            <person name="Pallen M.J."/>
        </authorList>
    </citation>
    <scope>NUCLEOTIDE SEQUENCE</scope>
    <source>
        <strain evidence="1">13766</strain>
    </source>
</reference>
<dbReference type="SUPFAM" id="SSF102198">
    <property type="entry name" value="Putative cyclase"/>
    <property type="match status" value="1"/>
</dbReference>
<dbReference type="Proteomes" id="UP000824140">
    <property type="component" value="Unassembled WGS sequence"/>
</dbReference>
<gene>
    <name evidence="1" type="ORF">IAA84_10545</name>
</gene>
<sequence>MWQDISRPLASGMEVYPGDPGFAARRLRQVETDGYALTEISMSAHCGTHMDAPAHFVAGGKTIEQLDSALFFGPAALIEMRAPEDLLRVPAGTGRLLIHDLGYGGLREADAQRLLAAGVRLIGTNNLSIAAEEVSSAVHTRLLESEVLLLEGLWLEGLAEGAYELIALPLRLVGAEGAPARAFVRAME</sequence>
<dbReference type="Gene3D" id="3.50.30.50">
    <property type="entry name" value="Putative cyclase"/>
    <property type="match status" value="1"/>
</dbReference>
<accession>A0A9D1G1R3</accession>
<dbReference type="EMBL" id="DVJN01000201">
    <property type="protein sequence ID" value="HIS93444.1"/>
    <property type="molecule type" value="Genomic_DNA"/>
</dbReference>
<name>A0A9D1G1R3_9FIRM</name>
<dbReference type="InterPro" id="IPR037175">
    <property type="entry name" value="KFase_sf"/>
</dbReference>
<reference evidence="1" key="1">
    <citation type="submission" date="2020-10" db="EMBL/GenBank/DDBJ databases">
        <authorList>
            <person name="Gilroy R."/>
        </authorList>
    </citation>
    <scope>NUCLEOTIDE SEQUENCE</scope>
    <source>
        <strain evidence="1">13766</strain>
    </source>
</reference>
<comment type="caution">
    <text evidence="1">The sequence shown here is derived from an EMBL/GenBank/DDBJ whole genome shotgun (WGS) entry which is preliminary data.</text>
</comment>
<dbReference type="AlphaFoldDB" id="A0A9D1G1R3"/>
<dbReference type="PANTHER" id="PTHR31118">
    <property type="entry name" value="CYCLASE-LIKE PROTEIN 2"/>
    <property type="match status" value="1"/>
</dbReference>
<dbReference type="PANTHER" id="PTHR31118:SF12">
    <property type="entry name" value="CYCLASE-LIKE PROTEIN 2"/>
    <property type="match status" value="1"/>
</dbReference>